<keyword evidence="5" id="KW-1185">Reference proteome</keyword>
<evidence type="ECO:0000256" key="2">
    <source>
        <dbReference type="ARBA" id="ARBA00023163"/>
    </source>
</evidence>
<dbReference type="InterPro" id="IPR036388">
    <property type="entry name" value="WH-like_DNA-bd_sf"/>
</dbReference>
<feature type="domain" description="HTH deoR-type" evidence="3">
    <location>
        <begin position="9"/>
        <end position="64"/>
    </location>
</feature>
<organism evidence="4 5">
    <name type="scientific">Splendidivirga corallicola</name>
    <dbReference type="NCBI Taxonomy" id="3051826"/>
    <lineage>
        <taxon>Bacteria</taxon>
        <taxon>Pseudomonadati</taxon>
        <taxon>Bacteroidota</taxon>
        <taxon>Cytophagia</taxon>
        <taxon>Cytophagales</taxon>
        <taxon>Splendidivirgaceae</taxon>
        <taxon>Splendidivirga</taxon>
    </lineage>
</organism>
<dbReference type="PROSITE" id="PS52050">
    <property type="entry name" value="WYL"/>
    <property type="match status" value="1"/>
</dbReference>
<keyword evidence="2" id="KW-0804">Transcription</keyword>
<dbReference type="SUPFAM" id="SSF46785">
    <property type="entry name" value="Winged helix' DNA-binding domain"/>
    <property type="match status" value="1"/>
</dbReference>
<sequence length="240" mass="27789">MDEKSEISRLPRLTSILTLLQSKRIITATEIAEKFKVSKRTAYRDIKALEQAGVPIYTEEGKGYSLIEGYALPPIMFTEQEAYALITAEKLISRNKDGSLIDSHKNAIAKVKAVLKYSSKDKANLLSERIAILKNFKKETTSSCLSEVQLAMTNLQPIKIKYHALGRDEITQRIIEPQALYQTQENWILIAWCRLRSDYREFRLDRILFLERIRESFKDRNFDLMNYFMSVAKKNSKPLT</sequence>
<dbReference type="EMBL" id="JAUJEA010000001">
    <property type="protein sequence ID" value="MDN5200041.1"/>
    <property type="molecule type" value="Genomic_DNA"/>
</dbReference>
<dbReference type="Pfam" id="PF13280">
    <property type="entry name" value="WYL"/>
    <property type="match status" value="1"/>
</dbReference>
<dbReference type="Gene3D" id="1.10.10.10">
    <property type="entry name" value="Winged helix-like DNA-binding domain superfamily/Winged helix DNA-binding domain"/>
    <property type="match status" value="1"/>
</dbReference>
<dbReference type="InterPro" id="IPR051534">
    <property type="entry name" value="CBASS_pafABC_assoc_protein"/>
</dbReference>
<dbReference type="InterPro" id="IPR026881">
    <property type="entry name" value="WYL_dom"/>
</dbReference>
<evidence type="ECO:0000256" key="1">
    <source>
        <dbReference type="ARBA" id="ARBA00023015"/>
    </source>
</evidence>
<reference evidence="4" key="1">
    <citation type="submission" date="2023-06" db="EMBL/GenBank/DDBJ databases">
        <title>Genomic of Parafulvivirga corallium.</title>
        <authorList>
            <person name="Wang G."/>
        </authorList>
    </citation>
    <scope>NUCLEOTIDE SEQUENCE</scope>
    <source>
        <strain evidence="4">BMA10</strain>
    </source>
</reference>
<dbReference type="PROSITE" id="PS51000">
    <property type="entry name" value="HTH_DEOR_2"/>
    <property type="match status" value="1"/>
</dbReference>
<dbReference type="PANTHER" id="PTHR34580:SF1">
    <property type="entry name" value="PROTEIN PAFC"/>
    <property type="match status" value="1"/>
</dbReference>
<dbReference type="Proteomes" id="UP001172082">
    <property type="component" value="Unassembled WGS sequence"/>
</dbReference>
<keyword evidence="1" id="KW-0805">Transcription regulation</keyword>
<dbReference type="InterPro" id="IPR036390">
    <property type="entry name" value="WH_DNA-bd_sf"/>
</dbReference>
<dbReference type="InterPro" id="IPR001034">
    <property type="entry name" value="DeoR_HTH"/>
</dbReference>
<evidence type="ECO:0000313" key="4">
    <source>
        <dbReference type="EMBL" id="MDN5200041.1"/>
    </source>
</evidence>
<accession>A0ABT8KH46</accession>
<dbReference type="PANTHER" id="PTHR34580">
    <property type="match status" value="1"/>
</dbReference>
<gene>
    <name evidence="4" type="ORF">QQ008_01680</name>
</gene>
<dbReference type="InterPro" id="IPR013196">
    <property type="entry name" value="HTH_11"/>
</dbReference>
<proteinExistence type="predicted"/>
<protein>
    <submittedName>
        <fullName evidence="4">YafY family protein</fullName>
    </submittedName>
</protein>
<name>A0ABT8KH46_9BACT</name>
<comment type="caution">
    <text evidence="4">The sequence shown here is derived from an EMBL/GenBank/DDBJ whole genome shotgun (WGS) entry which is preliminary data.</text>
</comment>
<dbReference type="RefSeq" id="WP_346750068.1">
    <property type="nucleotide sequence ID" value="NZ_JAUJEA010000001.1"/>
</dbReference>
<dbReference type="Pfam" id="PF08279">
    <property type="entry name" value="HTH_11"/>
    <property type="match status" value="1"/>
</dbReference>
<evidence type="ECO:0000259" key="3">
    <source>
        <dbReference type="PROSITE" id="PS51000"/>
    </source>
</evidence>
<evidence type="ECO:0000313" key="5">
    <source>
        <dbReference type="Proteomes" id="UP001172082"/>
    </source>
</evidence>